<dbReference type="AlphaFoldDB" id="W9RW37"/>
<evidence type="ECO:0000313" key="1">
    <source>
        <dbReference type="EMBL" id="EXB99258.1"/>
    </source>
</evidence>
<evidence type="ECO:0000313" key="2">
    <source>
        <dbReference type="Proteomes" id="UP000030645"/>
    </source>
</evidence>
<dbReference type="EMBL" id="KE345298">
    <property type="protein sequence ID" value="EXB99258.1"/>
    <property type="molecule type" value="Genomic_DNA"/>
</dbReference>
<name>W9RW37_9ROSA</name>
<accession>W9RW37</accession>
<gene>
    <name evidence="1" type="ORF">L484_003913</name>
</gene>
<sequence>MGFDFNIEYKKGGDTIAVDALSRCHEVEPVVGSLSTFSSLVPHWVDAIKKELKANVSMEELRD</sequence>
<proteinExistence type="predicted"/>
<keyword evidence="2" id="KW-1185">Reference proteome</keyword>
<dbReference type="Proteomes" id="UP000030645">
    <property type="component" value="Unassembled WGS sequence"/>
</dbReference>
<reference evidence="2" key="1">
    <citation type="submission" date="2013-01" db="EMBL/GenBank/DDBJ databases">
        <title>Draft Genome Sequence of a Mulberry Tree, Morus notabilis C.K. Schneid.</title>
        <authorList>
            <person name="He N."/>
            <person name="Zhao S."/>
        </authorList>
    </citation>
    <scope>NUCLEOTIDE SEQUENCE</scope>
</reference>
<organism evidence="1 2">
    <name type="scientific">Morus notabilis</name>
    <dbReference type="NCBI Taxonomy" id="981085"/>
    <lineage>
        <taxon>Eukaryota</taxon>
        <taxon>Viridiplantae</taxon>
        <taxon>Streptophyta</taxon>
        <taxon>Embryophyta</taxon>
        <taxon>Tracheophyta</taxon>
        <taxon>Spermatophyta</taxon>
        <taxon>Magnoliopsida</taxon>
        <taxon>eudicotyledons</taxon>
        <taxon>Gunneridae</taxon>
        <taxon>Pentapetalae</taxon>
        <taxon>rosids</taxon>
        <taxon>fabids</taxon>
        <taxon>Rosales</taxon>
        <taxon>Moraceae</taxon>
        <taxon>Moreae</taxon>
        <taxon>Morus</taxon>
    </lineage>
</organism>
<protein>
    <submittedName>
        <fullName evidence="1">Uncharacterized protein</fullName>
    </submittedName>
</protein>